<gene>
    <name evidence="3" type="ORF">AB0A88_11690</name>
</gene>
<feature type="chain" id="PRO_5047418943" evidence="2">
    <location>
        <begin position="33"/>
        <end position="284"/>
    </location>
</feature>
<feature type="signal peptide" evidence="2">
    <location>
        <begin position="1"/>
        <end position="32"/>
    </location>
</feature>
<dbReference type="InterPro" id="IPR028994">
    <property type="entry name" value="Integrin_alpha_N"/>
</dbReference>
<dbReference type="PANTHER" id="PTHR44103:SF1">
    <property type="entry name" value="PROPROTEIN CONVERTASE P"/>
    <property type="match status" value="1"/>
</dbReference>
<protein>
    <submittedName>
        <fullName evidence="3">VCBS repeat-containing protein</fullName>
    </submittedName>
</protein>
<dbReference type="Gene3D" id="2.115.10.10">
    <property type="entry name" value="Tachylectin 2"/>
    <property type="match status" value="1"/>
</dbReference>
<dbReference type="RefSeq" id="WP_358471607.1">
    <property type="nucleotide sequence ID" value="NZ_JBEZAE010000005.1"/>
</dbReference>
<sequence>MKINRRQRVLKGALVATAVAVATATVAGTASAAPAAVAETPTFEMYGVNKSTNDLYVWNPNGTGAFSAGVPLASGAGNIADIIVADNNNDGFGEAEWTLYKDGRLDFFSFEGEAADANTVGRGWNIYKTVISPGNFGGAQQADLLGVDASGVLWSYLSYPDGRLTTRTKIGGGWNIYNQIAGQGDLTGDGKADIVARDAAGVLWLYKGTGNYRAPFTTRAKIGGGWGTFNRLLSTGDINFDGKADLLARKADGKLFRYSGTGNAAAPFKPPVQINTGLQNFNLL</sequence>
<dbReference type="PANTHER" id="PTHR44103">
    <property type="entry name" value="PROPROTEIN CONVERTASE P"/>
    <property type="match status" value="1"/>
</dbReference>
<reference evidence="3 4" key="1">
    <citation type="submission" date="2024-06" db="EMBL/GenBank/DDBJ databases">
        <title>The Natural Products Discovery Center: Release of the First 8490 Sequenced Strains for Exploring Actinobacteria Biosynthetic Diversity.</title>
        <authorList>
            <person name="Kalkreuter E."/>
            <person name="Kautsar S.A."/>
            <person name="Yang D."/>
            <person name="Bader C.D."/>
            <person name="Teijaro C.N."/>
            <person name="Fluegel L."/>
            <person name="Davis C.M."/>
            <person name="Simpson J.R."/>
            <person name="Lauterbach L."/>
            <person name="Steele A.D."/>
            <person name="Gui C."/>
            <person name="Meng S."/>
            <person name="Li G."/>
            <person name="Viehrig K."/>
            <person name="Ye F."/>
            <person name="Su P."/>
            <person name="Kiefer A.F."/>
            <person name="Nichols A."/>
            <person name="Cepeda A.J."/>
            <person name="Yan W."/>
            <person name="Fan B."/>
            <person name="Jiang Y."/>
            <person name="Adhikari A."/>
            <person name="Zheng C.-J."/>
            <person name="Schuster L."/>
            <person name="Cowan T.M."/>
            <person name="Smanski M.J."/>
            <person name="Chevrette M.G."/>
            <person name="De Carvalho L.P.S."/>
            <person name="Shen B."/>
        </authorList>
    </citation>
    <scope>NUCLEOTIDE SEQUENCE [LARGE SCALE GENOMIC DNA]</scope>
    <source>
        <strain evidence="3 4">NPDC045974</strain>
    </source>
</reference>
<name>A0ABV3C7N2_9ACTN</name>
<accession>A0ABV3C7N2</accession>
<dbReference type="SUPFAM" id="SSF69318">
    <property type="entry name" value="Integrin alpha N-terminal domain"/>
    <property type="match status" value="1"/>
</dbReference>
<comment type="caution">
    <text evidence="3">The sequence shown here is derived from an EMBL/GenBank/DDBJ whole genome shotgun (WGS) entry which is preliminary data.</text>
</comment>
<dbReference type="Pfam" id="PF13517">
    <property type="entry name" value="FG-GAP_3"/>
    <property type="match status" value="1"/>
</dbReference>
<keyword evidence="1 2" id="KW-0732">Signal</keyword>
<evidence type="ECO:0000256" key="1">
    <source>
        <dbReference type="ARBA" id="ARBA00022729"/>
    </source>
</evidence>
<dbReference type="Proteomes" id="UP001551329">
    <property type="component" value="Unassembled WGS sequence"/>
</dbReference>
<evidence type="ECO:0000256" key="2">
    <source>
        <dbReference type="SAM" id="SignalP"/>
    </source>
</evidence>
<proteinExistence type="predicted"/>
<keyword evidence="4" id="KW-1185">Reference proteome</keyword>
<dbReference type="EMBL" id="JBEZAE010000005">
    <property type="protein sequence ID" value="MEU7070792.1"/>
    <property type="molecule type" value="Genomic_DNA"/>
</dbReference>
<dbReference type="PROSITE" id="PS51318">
    <property type="entry name" value="TAT"/>
    <property type="match status" value="1"/>
</dbReference>
<evidence type="ECO:0000313" key="4">
    <source>
        <dbReference type="Proteomes" id="UP001551329"/>
    </source>
</evidence>
<dbReference type="InterPro" id="IPR013517">
    <property type="entry name" value="FG-GAP"/>
</dbReference>
<evidence type="ECO:0000313" key="3">
    <source>
        <dbReference type="EMBL" id="MEU7070792.1"/>
    </source>
</evidence>
<dbReference type="InterPro" id="IPR006311">
    <property type="entry name" value="TAT_signal"/>
</dbReference>
<organism evidence="3 4">
    <name type="scientific">Streptomyces narbonensis</name>
    <dbReference type="NCBI Taxonomy" id="67333"/>
    <lineage>
        <taxon>Bacteria</taxon>
        <taxon>Bacillati</taxon>
        <taxon>Actinomycetota</taxon>
        <taxon>Actinomycetes</taxon>
        <taxon>Kitasatosporales</taxon>
        <taxon>Streptomycetaceae</taxon>
        <taxon>Streptomyces</taxon>
    </lineage>
</organism>